<accession>A0A076NPB4</accession>
<evidence type="ECO:0000256" key="3">
    <source>
        <dbReference type="ARBA" id="ARBA00023015"/>
    </source>
</evidence>
<dbReference type="Proteomes" id="UP000215374">
    <property type="component" value="Chromosome 1"/>
</dbReference>
<protein>
    <submittedName>
        <fullName evidence="8 9">Transcriptional regulator</fullName>
    </submittedName>
</protein>
<dbReference type="SUPFAM" id="SSF53383">
    <property type="entry name" value="PLP-dependent transferases"/>
    <property type="match status" value="1"/>
</dbReference>
<dbReference type="STRING" id="156978.CIMIT_06385"/>
<dbReference type="Pfam" id="PF00392">
    <property type="entry name" value="GntR"/>
    <property type="match status" value="1"/>
</dbReference>
<evidence type="ECO:0000259" key="7">
    <source>
        <dbReference type="PROSITE" id="PS50949"/>
    </source>
</evidence>
<reference evidence="9 11" key="2">
    <citation type="submission" date="2017-06" db="EMBL/GenBank/DDBJ databases">
        <authorList>
            <consortium name="Pathogen Informatics"/>
        </authorList>
    </citation>
    <scope>NUCLEOTIDE SEQUENCE [LARGE SCALE GENOMIC DNA]</scope>
    <source>
        <strain evidence="9 11">NCTC13015</strain>
    </source>
</reference>
<evidence type="ECO:0000313" key="9">
    <source>
        <dbReference type="EMBL" id="SNV72416.1"/>
    </source>
</evidence>
<dbReference type="EMBL" id="LT906467">
    <property type="protein sequence ID" value="SNV72416.1"/>
    <property type="molecule type" value="Genomic_DNA"/>
</dbReference>
<evidence type="ECO:0000313" key="11">
    <source>
        <dbReference type="Proteomes" id="UP000215374"/>
    </source>
</evidence>
<dbReference type="PANTHER" id="PTHR46577:SF1">
    <property type="entry name" value="HTH-TYPE TRANSCRIPTIONAL REGULATORY PROTEIN GABR"/>
    <property type="match status" value="1"/>
</dbReference>
<dbReference type="PRINTS" id="PR00035">
    <property type="entry name" value="HTHGNTR"/>
</dbReference>
<evidence type="ECO:0000256" key="6">
    <source>
        <dbReference type="SAM" id="MobiDB-lite"/>
    </source>
</evidence>
<dbReference type="InterPro" id="IPR036390">
    <property type="entry name" value="WH_DNA-bd_sf"/>
</dbReference>
<evidence type="ECO:0000313" key="10">
    <source>
        <dbReference type="Proteomes" id="UP000028780"/>
    </source>
</evidence>
<keyword evidence="10" id="KW-1185">Reference proteome</keyword>
<dbReference type="AlphaFoldDB" id="A0A076NPB4"/>
<feature type="domain" description="HTH gntR-type" evidence="7">
    <location>
        <begin position="11"/>
        <end position="79"/>
    </location>
</feature>
<keyword evidence="5" id="KW-0804">Transcription</keyword>
<dbReference type="InterPro" id="IPR036388">
    <property type="entry name" value="WH-like_DNA-bd_sf"/>
</dbReference>
<dbReference type="Proteomes" id="UP000028780">
    <property type="component" value="Chromosome"/>
</dbReference>
<dbReference type="Pfam" id="PF00155">
    <property type="entry name" value="Aminotran_1_2"/>
    <property type="match status" value="1"/>
</dbReference>
<reference evidence="8 10" key="1">
    <citation type="submission" date="2014-08" db="EMBL/GenBank/DDBJ databases">
        <title>Complete genome sequence of Corynebacterium imitans DSM 44264, isolated from a five-month-old boy with suspected pharyngeal diphtheria.</title>
        <authorList>
            <person name="Mollmann S."/>
            <person name="Albersmeier A."/>
            <person name="Ruckert C."/>
            <person name="Tauch A."/>
        </authorList>
    </citation>
    <scope>NUCLEOTIDE SEQUENCE [LARGE SCALE GENOMIC DNA]</scope>
    <source>
        <strain evidence="8 10">DSM 44264</strain>
    </source>
</reference>
<evidence type="ECO:0000256" key="1">
    <source>
        <dbReference type="ARBA" id="ARBA00005384"/>
    </source>
</evidence>
<dbReference type="OrthoDB" id="199743at2"/>
<dbReference type="CDD" id="cd00609">
    <property type="entry name" value="AAT_like"/>
    <property type="match status" value="1"/>
</dbReference>
<dbReference type="SUPFAM" id="SSF46785">
    <property type="entry name" value="Winged helix' DNA-binding domain"/>
    <property type="match status" value="1"/>
</dbReference>
<evidence type="ECO:0000256" key="4">
    <source>
        <dbReference type="ARBA" id="ARBA00023125"/>
    </source>
</evidence>
<dbReference type="InterPro" id="IPR004839">
    <property type="entry name" value="Aminotransferase_I/II_large"/>
</dbReference>
<dbReference type="SMART" id="SM00345">
    <property type="entry name" value="HTH_GNTR"/>
    <property type="match status" value="1"/>
</dbReference>
<dbReference type="InterPro" id="IPR015424">
    <property type="entry name" value="PyrdxlP-dep_Trfase"/>
</dbReference>
<dbReference type="eggNOG" id="COG1167">
    <property type="taxonomic scope" value="Bacteria"/>
</dbReference>
<evidence type="ECO:0000256" key="5">
    <source>
        <dbReference type="ARBA" id="ARBA00023163"/>
    </source>
</evidence>
<dbReference type="Gene3D" id="1.10.10.10">
    <property type="entry name" value="Winged helix-like DNA-binding domain superfamily/Winged helix DNA-binding domain"/>
    <property type="match status" value="1"/>
</dbReference>
<keyword evidence="4" id="KW-0238">DNA-binding</keyword>
<dbReference type="InterPro" id="IPR015421">
    <property type="entry name" value="PyrdxlP-dep_Trfase_major"/>
</dbReference>
<dbReference type="InterPro" id="IPR051446">
    <property type="entry name" value="HTH_trans_reg/aminotransferase"/>
</dbReference>
<keyword evidence="3" id="KW-0805">Transcription regulation</keyword>
<name>A0A076NPB4_9CORY</name>
<proteinExistence type="inferred from homology"/>
<keyword evidence="2" id="KW-0663">Pyridoxal phosphate</keyword>
<feature type="region of interest" description="Disordered" evidence="6">
    <location>
        <begin position="76"/>
        <end position="100"/>
    </location>
</feature>
<dbReference type="HOGENOM" id="CLU_017584_0_1_11"/>
<dbReference type="GO" id="GO:0003700">
    <property type="term" value="F:DNA-binding transcription factor activity"/>
    <property type="evidence" value="ECO:0007669"/>
    <property type="project" value="InterPro"/>
</dbReference>
<gene>
    <name evidence="9" type="primary">pdxR</name>
    <name evidence="8" type="ORF">CIMIT_06385</name>
    <name evidence="9" type="ORF">SAMEA4535761_01337</name>
</gene>
<evidence type="ECO:0000313" key="8">
    <source>
        <dbReference type="EMBL" id="AIJ33570.1"/>
    </source>
</evidence>
<dbReference type="InterPro" id="IPR000524">
    <property type="entry name" value="Tscrpt_reg_HTH_GntR"/>
</dbReference>
<dbReference type="RefSeq" id="WP_051904851.1">
    <property type="nucleotide sequence ID" value="NZ_CP009211.1"/>
</dbReference>
<dbReference type="KEGG" id="cii:CIMIT_06385"/>
<dbReference type="PROSITE" id="PS50949">
    <property type="entry name" value="HTH_GNTR"/>
    <property type="match status" value="1"/>
</dbReference>
<comment type="similarity">
    <text evidence="1">In the C-terminal section; belongs to the class-I pyridoxal-phosphate-dependent aminotransferase family.</text>
</comment>
<evidence type="ECO:0000256" key="2">
    <source>
        <dbReference type="ARBA" id="ARBA00022898"/>
    </source>
</evidence>
<dbReference type="PANTHER" id="PTHR46577">
    <property type="entry name" value="HTH-TYPE TRANSCRIPTIONAL REGULATORY PROTEIN GABR"/>
    <property type="match status" value="1"/>
</dbReference>
<dbReference type="GO" id="GO:0003677">
    <property type="term" value="F:DNA binding"/>
    <property type="evidence" value="ECO:0007669"/>
    <property type="project" value="UniProtKB-KW"/>
</dbReference>
<organism evidence="8 10">
    <name type="scientific">Corynebacterium imitans</name>
    <dbReference type="NCBI Taxonomy" id="156978"/>
    <lineage>
        <taxon>Bacteria</taxon>
        <taxon>Bacillati</taxon>
        <taxon>Actinomycetota</taxon>
        <taxon>Actinomycetes</taxon>
        <taxon>Mycobacteriales</taxon>
        <taxon>Corynebacteriaceae</taxon>
        <taxon>Corynebacterium</taxon>
    </lineage>
</organism>
<dbReference type="CDD" id="cd07377">
    <property type="entry name" value="WHTH_GntR"/>
    <property type="match status" value="1"/>
</dbReference>
<dbReference type="Gene3D" id="3.40.640.10">
    <property type="entry name" value="Type I PLP-dependent aspartate aminotransferase-like (Major domain)"/>
    <property type="match status" value="1"/>
</dbReference>
<dbReference type="EMBL" id="CP009211">
    <property type="protein sequence ID" value="AIJ33570.1"/>
    <property type="molecule type" value="Genomic_DNA"/>
</dbReference>
<dbReference type="GO" id="GO:0030170">
    <property type="term" value="F:pyridoxal phosphate binding"/>
    <property type="evidence" value="ECO:0007669"/>
    <property type="project" value="InterPro"/>
</dbReference>
<sequence>MLLDISPSLPVPLPTQIAQQIRLAVAEGTLQPGDRVPSTRSLARQLGVSRGTVVSAYDQLISEGFFLSAQGAPTRVHPELTRSPTAQPPRPPGVSRKLPRARISLRPSAGSSGAVRPAAWRKAWREAINVTGTSVDKTGEPELKAAIAEHLRLARGVTVDPDHVVITGGSREGLLLILHALGPQLRVGVEDPGHPGLRRVIPLGGHEAVPCTTNAGGVEVDELPGDLDALLVTPSHLYPFGGAMSAARRSALLNWASTTGAVLIEDDFNTELRYLISPQPTLATLAPGADVLTLGTFSTLLSRELSAGYVIAPPALAPALRNTREVLGMPVATVTQRAIANLLAGGYLRRSTRAAHNRLAKRRAVLAESLLPALKQGGVSVTVPDAGGADVSVAFSTPALRDYFEKDLAGQGIECGHESSLWSDGKDGLVLSFSHLTDADFHIAVDAVTAAASRLSAQAPRQ</sequence>